<evidence type="ECO:0000259" key="3">
    <source>
        <dbReference type="Pfam" id="PF07680"/>
    </source>
</evidence>
<organism evidence="4 5">
    <name type="scientific">Dyella mobilis</name>
    <dbReference type="NCBI Taxonomy" id="1849582"/>
    <lineage>
        <taxon>Bacteria</taxon>
        <taxon>Pseudomonadati</taxon>
        <taxon>Pseudomonadota</taxon>
        <taxon>Gammaproteobacteria</taxon>
        <taxon>Lysobacterales</taxon>
        <taxon>Rhodanobacteraceae</taxon>
        <taxon>Dyella</taxon>
    </lineage>
</organism>
<dbReference type="Proteomes" id="UP001430193">
    <property type="component" value="Unassembled WGS sequence"/>
</dbReference>
<dbReference type="RefSeq" id="WP_204630609.1">
    <property type="nucleotide sequence ID" value="NZ_BSOC01000007.1"/>
</dbReference>
<keyword evidence="1" id="KW-0472">Membrane</keyword>
<comment type="caution">
    <text evidence="4">The sequence shown here is derived from an EMBL/GenBank/DDBJ whole genome shotgun (WGS) entry which is preliminary data.</text>
</comment>
<gene>
    <name evidence="4" type="ORF">ISS99_05605</name>
</gene>
<evidence type="ECO:0000313" key="5">
    <source>
        <dbReference type="Proteomes" id="UP001430193"/>
    </source>
</evidence>
<reference evidence="4" key="1">
    <citation type="submission" date="2020-10" db="EMBL/GenBank/DDBJ databases">
        <title>Phylogeny of dyella-like bacteria.</title>
        <authorList>
            <person name="Fu J."/>
        </authorList>
    </citation>
    <scope>NUCLEOTIDE SEQUENCE</scope>
    <source>
        <strain evidence="4">DHON07</strain>
    </source>
</reference>
<feature type="domain" description="TQO small subunit DoxD" evidence="2">
    <location>
        <begin position="26"/>
        <end position="176"/>
    </location>
</feature>
<dbReference type="InterPro" id="IPR017192">
    <property type="entry name" value="ThioSO4-Q_OxRdtase_DoxA/D"/>
</dbReference>
<dbReference type="Pfam" id="PF07680">
    <property type="entry name" value="DoxA"/>
    <property type="match status" value="1"/>
</dbReference>
<keyword evidence="1" id="KW-0812">Transmembrane</keyword>
<proteinExistence type="predicted"/>
<evidence type="ECO:0000313" key="4">
    <source>
        <dbReference type="EMBL" id="MBM7128993.1"/>
    </source>
</evidence>
<sequence>MNTSLAIKQNNGFQRAWRLAAIALVTVRFVQGWIYWGGGSRRFLYAPSKLDPNAPHWMAYKFQTAMPGALFGMNHVVSWLLQHFVWLYTSIIIFSAVELLVGIMLITGTLTRLAAACSVGLAFTLMLLFGWQGATCIDEWTMAACNFAMGITLVLAGGGAWSVDSWLARTRPHVASARWFQWLGGDSPLPLSERAFGKLSGTLLAVSVIFIVGTYSYFRGSVVTPFHGGPVSPTAHHWLLSQGQLTQQGMVTFKAYVDAGTPEAPSDVVRATLANDHGEIERAWTAEALASLPKQAFRNDYDYQKIHAGPFGLVGPVGSMATVTLPAGSNGMTLVAGHYTLQLTSVNGRSWTLPLSLP</sequence>
<feature type="domain" description="Thiosulphate:quinone oxidoreductase small subunit DoxA" evidence="3">
    <location>
        <begin position="218"/>
        <end position="352"/>
    </location>
</feature>
<feature type="transmembrane region" description="Helical" evidence="1">
    <location>
        <begin position="113"/>
        <end position="134"/>
    </location>
</feature>
<dbReference type="EMBL" id="JADIKF010000036">
    <property type="protein sequence ID" value="MBM7128993.1"/>
    <property type="molecule type" value="Genomic_DNA"/>
</dbReference>
<protein>
    <submittedName>
        <fullName evidence="4">Quinol oxidase</fullName>
    </submittedName>
</protein>
<evidence type="ECO:0000259" key="2">
    <source>
        <dbReference type="Pfam" id="PF04173"/>
    </source>
</evidence>
<evidence type="ECO:0000256" key="1">
    <source>
        <dbReference type="SAM" id="Phobius"/>
    </source>
</evidence>
<keyword evidence="5" id="KW-1185">Reference proteome</keyword>
<dbReference type="Pfam" id="PF04173">
    <property type="entry name" value="DoxD"/>
    <property type="match status" value="1"/>
</dbReference>
<feature type="transmembrane region" description="Helical" evidence="1">
    <location>
        <begin position="16"/>
        <end position="36"/>
    </location>
</feature>
<dbReference type="InterPro" id="IPR007301">
    <property type="entry name" value="DoxD"/>
</dbReference>
<dbReference type="InterPro" id="IPR011636">
    <property type="entry name" value="DoxA"/>
</dbReference>
<feature type="transmembrane region" description="Helical" evidence="1">
    <location>
        <begin position="199"/>
        <end position="218"/>
    </location>
</feature>
<accession>A0ABS2KF58</accession>
<feature type="transmembrane region" description="Helical" evidence="1">
    <location>
        <begin position="140"/>
        <end position="163"/>
    </location>
</feature>
<feature type="transmembrane region" description="Helical" evidence="1">
    <location>
        <begin position="85"/>
        <end position="106"/>
    </location>
</feature>
<dbReference type="PIRSF" id="PIRSF037390">
    <property type="entry name" value="Thiosulph_Quin_oxidored_DoxA-D"/>
    <property type="match status" value="1"/>
</dbReference>
<keyword evidence="1" id="KW-1133">Transmembrane helix</keyword>
<name>A0ABS2KF58_9GAMM</name>